<keyword evidence="4 14" id="KW-0444">Lipid biosynthesis</keyword>
<name>A0AAT9LBA7_9FIRM</name>
<dbReference type="CDD" id="cd00830">
    <property type="entry name" value="KAS_III"/>
    <property type="match status" value="1"/>
</dbReference>
<keyword evidence="8 14" id="KW-0275">Fatty acid biosynthesis</keyword>
<comment type="subcellular location">
    <subcellularLocation>
        <location evidence="14">Cytoplasm</location>
    </subcellularLocation>
</comment>
<sequence length="329" mass="35152">MLKGRPVRIEAVGAYVPPVILSNYDLEKMVDTSDEWIVERTGIRERHLVLPGMATSDLAVNAARSCLESAGIGPDEIDLIIVASASPDYAFPATACLVQNELSARSSAAFDMEIGCTGFIYALATGAQFVSSGMYDRVLVIGAETLSRLTNWKDRNTCVLFGDGAGAALLSPGEQGEGIVGIHLGADGSQADLLKLPAGFSRLPATHDTVDEGLHYIHMDGKAVFKFAVNIMDVAISKVLSQVGKEPKDIDLLIPHQANKRIIDSACQRFGIPKEKVMVNIHKYGNTSSASVPIALYEAIQEGRIRKGNLVILVAFGAGLSWGSIAVVW</sequence>
<dbReference type="GO" id="GO:0006633">
    <property type="term" value="P:fatty acid biosynthetic process"/>
    <property type="evidence" value="ECO:0007669"/>
    <property type="project" value="UniProtKB-UniRule"/>
</dbReference>
<evidence type="ECO:0000256" key="4">
    <source>
        <dbReference type="ARBA" id="ARBA00022516"/>
    </source>
</evidence>
<organism evidence="17">
    <name type="scientific">Candidatus Fermentithermobacillus carboniphilus</name>
    <dbReference type="NCBI Taxonomy" id="3085328"/>
    <lineage>
        <taxon>Bacteria</taxon>
        <taxon>Bacillati</taxon>
        <taxon>Bacillota</taxon>
        <taxon>Candidatus Fermentithermobacillia</taxon>
        <taxon>Candidatus Fermentithermobacillales</taxon>
        <taxon>Candidatus Fermentithermobacillaceae</taxon>
        <taxon>Candidatus Fermentithermobacillus</taxon>
    </lineage>
</organism>
<dbReference type="GO" id="GO:0004315">
    <property type="term" value="F:3-oxoacyl-[acyl-carrier-protein] synthase activity"/>
    <property type="evidence" value="ECO:0007669"/>
    <property type="project" value="InterPro"/>
</dbReference>
<evidence type="ECO:0000256" key="5">
    <source>
        <dbReference type="ARBA" id="ARBA00022679"/>
    </source>
</evidence>
<feature type="region of interest" description="ACP-binding" evidence="14">
    <location>
        <begin position="257"/>
        <end position="261"/>
    </location>
</feature>
<feature type="active site" evidence="14">
    <location>
        <position position="286"/>
    </location>
</feature>
<dbReference type="InterPro" id="IPR013747">
    <property type="entry name" value="ACP_syn_III_C"/>
</dbReference>
<dbReference type="InterPro" id="IPR016039">
    <property type="entry name" value="Thiolase-like"/>
</dbReference>
<dbReference type="PANTHER" id="PTHR34069:SF2">
    <property type="entry name" value="BETA-KETOACYL-[ACYL-CARRIER-PROTEIN] SYNTHASE III"/>
    <property type="match status" value="1"/>
</dbReference>
<accession>A0AAT9LBA7</accession>
<dbReference type="EC" id="2.3.1.180" evidence="14"/>
<dbReference type="NCBIfam" id="TIGR00747">
    <property type="entry name" value="fabH"/>
    <property type="match status" value="1"/>
</dbReference>
<dbReference type="KEGG" id="fcz:IMF26_10145"/>
<dbReference type="EMBL" id="CP062796">
    <property type="protein sequence ID" value="QUL98364.1"/>
    <property type="molecule type" value="Genomic_DNA"/>
</dbReference>
<comment type="pathway">
    <text evidence="1 14">Lipid metabolism; fatty acid biosynthesis.</text>
</comment>
<gene>
    <name evidence="14" type="primary">fabH</name>
    <name evidence="17" type="ORF">IMF26_10145</name>
</gene>
<evidence type="ECO:0000256" key="3">
    <source>
        <dbReference type="ARBA" id="ARBA00022490"/>
    </source>
</evidence>
<dbReference type="GO" id="GO:0033818">
    <property type="term" value="F:beta-ketoacyl-acyl-carrier-protein synthase III activity"/>
    <property type="evidence" value="ECO:0007669"/>
    <property type="project" value="UniProtKB-UniRule"/>
</dbReference>
<comment type="catalytic activity">
    <reaction evidence="11">
        <text>(2S)-2-methylbutanoyl-CoA + malonyl-[ACP] + H(+) = (4S)-4-methyl-3-oxohexanoyl-[ACP] + CO2 + CoA</text>
        <dbReference type="Rhea" id="RHEA:42276"/>
        <dbReference type="Rhea" id="RHEA-COMP:9623"/>
        <dbReference type="Rhea" id="RHEA-COMP:17148"/>
        <dbReference type="ChEBI" id="CHEBI:15378"/>
        <dbReference type="ChEBI" id="CHEBI:16526"/>
        <dbReference type="ChEBI" id="CHEBI:57287"/>
        <dbReference type="ChEBI" id="CHEBI:78449"/>
        <dbReference type="ChEBI" id="CHEBI:88166"/>
        <dbReference type="ChEBI" id="CHEBI:167462"/>
        <dbReference type="EC" id="2.3.1.300"/>
    </reaction>
    <physiologicalReaction direction="left-to-right" evidence="11">
        <dbReference type="Rhea" id="RHEA:42277"/>
    </physiologicalReaction>
</comment>
<evidence type="ECO:0000256" key="1">
    <source>
        <dbReference type="ARBA" id="ARBA00005194"/>
    </source>
</evidence>
<evidence type="ECO:0000256" key="12">
    <source>
        <dbReference type="ARBA" id="ARBA00052467"/>
    </source>
</evidence>
<feature type="active site" evidence="14">
    <location>
        <position position="116"/>
    </location>
</feature>
<evidence type="ECO:0000313" key="17">
    <source>
        <dbReference type="EMBL" id="QUL98364.1"/>
    </source>
</evidence>
<dbReference type="Pfam" id="PF08541">
    <property type="entry name" value="ACP_syn_III_C"/>
    <property type="match status" value="1"/>
</dbReference>
<dbReference type="GO" id="GO:0044550">
    <property type="term" value="P:secondary metabolite biosynthetic process"/>
    <property type="evidence" value="ECO:0007669"/>
    <property type="project" value="TreeGrafter"/>
</dbReference>
<dbReference type="InterPro" id="IPR013751">
    <property type="entry name" value="ACP_syn_III_N"/>
</dbReference>
<comment type="function">
    <text evidence="14">Catalyzes the condensation reaction of fatty acid synthesis by the addition to an acyl acceptor of two carbons from malonyl-ACP. Catalyzes the first condensation reaction which initiates fatty acid synthesis and may therefore play a role in governing the total rate of fatty acid production. Possesses both acetoacetyl-ACP synthase and acetyl transacylase activities. Its substrate specificity determines the biosynthesis of branched-chain and/or straight-chain of fatty acids.</text>
</comment>
<dbReference type="Pfam" id="PF08545">
    <property type="entry name" value="ACP_syn_III"/>
    <property type="match status" value="1"/>
</dbReference>
<evidence type="ECO:0000256" key="6">
    <source>
        <dbReference type="ARBA" id="ARBA00022832"/>
    </source>
</evidence>
<feature type="domain" description="Beta-ketoacyl-[acyl-carrier-protein] synthase III N-terminal" evidence="16">
    <location>
        <begin position="110"/>
        <end position="188"/>
    </location>
</feature>
<evidence type="ECO:0000256" key="7">
    <source>
        <dbReference type="ARBA" id="ARBA00023098"/>
    </source>
</evidence>
<comment type="subunit">
    <text evidence="14">Homodimer.</text>
</comment>
<keyword evidence="9 14" id="KW-0012">Acyltransferase</keyword>
<protein>
    <recommendedName>
        <fullName evidence="14">Beta-ketoacyl-[acyl-carrier-protein] synthase III</fullName>
        <shortName evidence="14">Beta-ketoacyl-ACP synthase III</shortName>
        <shortName evidence="14">KAS III</shortName>
        <ecNumber evidence="14">2.3.1.180</ecNumber>
    </recommendedName>
    <alternativeName>
        <fullName evidence="14">3-oxoacyl-[acyl-carrier-protein] synthase 3</fullName>
    </alternativeName>
    <alternativeName>
        <fullName evidence="14">3-oxoacyl-[acyl-carrier-protein] synthase III</fullName>
    </alternativeName>
</protein>
<dbReference type="GO" id="GO:0005737">
    <property type="term" value="C:cytoplasm"/>
    <property type="evidence" value="ECO:0007669"/>
    <property type="project" value="UniProtKB-SubCell"/>
</dbReference>
<dbReference type="SUPFAM" id="SSF53901">
    <property type="entry name" value="Thiolase-like"/>
    <property type="match status" value="1"/>
</dbReference>
<evidence type="ECO:0000259" key="16">
    <source>
        <dbReference type="Pfam" id="PF08545"/>
    </source>
</evidence>
<proteinExistence type="inferred from homology"/>
<keyword evidence="5 14" id="KW-0808">Transferase</keyword>
<feature type="active site" evidence="14">
    <location>
        <position position="256"/>
    </location>
</feature>
<reference evidence="17" key="1">
    <citation type="submission" date="2020-10" db="EMBL/GenBank/DDBJ databases">
        <authorList>
            <person name="Kadnikov V."/>
            <person name="Beletsky A.V."/>
            <person name="Mardanov A.V."/>
            <person name="Karnachuk O.V."/>
            <person name="Ravin N.V."/>
        </authorList>
    </citation>
    <scope>NUCLEOTIDE SEQUENCE</scope>
    <source>
        <strain evidence="17">Bu02</strain>
    </source>
</reference>
<dbReference type="PANTHER" id="PTHR34069">
    <property type="entry name" value="3-OXOACYL-[ACYL-CARRIER-PROTEIN] SYNTHASE 3"/>
    <property type="match status" value="1"/>
</dbReference>
<keyword evidence="6 14" id="KW-0276">Fatty acid metabolism</keyword>
<reference evidence="17" key="2">
    <citation type="journal article" date="2023" name="Biology">
        <title>Prokaryotic Life Associated with Coal-Fire Gas Vents Revealed by Metagenomics.</title>
        <authorList>
            <person name="Kadnikov V.V."/>
            <person name="Mardanov A.V."/>
            <person name="Beletsky A.V."/>
            <person name="Karnachuk O.V."/>
            <person name="Ravin N.V."/>
        </authorList>
    </citation>
    <scope>NUCLEOTIDE SEQUENCE</scope>
    <source>
        <strain evidence="17">Bu02</strain>
    </source>
</reference>
<dbReference type="NCBIfam" id="NF006829">
    <property type="entry name" value="PRK09352.1"/>
    <property type="match status" value="1"/>
</dbReference>
<evidence type="ECO:0000256" key="14">
    <source>
        <dbReference type="HAMAP-Rule" id="MF_01815"/>
    </source>
</evidence>
<comment type="similarity">
    <text evidence="2 14">Belongs to the thiolase-like superfamily. FabH family.</text>
</comment>
<evidence type="ECO:0000256" key="10">
    <source>
        <dbReference type="ARBA" id="ARBA00051096"/>
    </source>
</evidence>
<evidence type="ECO:0000256" key="9">
    <source>
        <dbReference type="ARBA" id="ARBA00023315"/>
    </source>
</evidence>
<comment type="catalytic activity">
    <reaction evidence="12">
        <text>2-methylpropanoyl-CoA + malonyl-[ACP] + H(+) = 4-methyl-3-oxopentanoyl-[ACP] + CO2 + CoA</text>
        <dbReference type="Rhea" id="RHEA:42268"/>
        <dbReference type="Rhea" id="RHEA-COMP:9623"/>
        <dbReference type="Rhea" id="RHEA-COMP:9940"/>
        <dbReference type="ChEBI" id="CHEBI:15378"/>
        <dbReference type="ChEBI" id="CHEBI:16526"/>
        <dbReference type="ChEBI" id="CHEBI:57287"/>
        <dbReference type="ChEBI" id="CHEBI:57338"/>
        <dbReference type="ChEBI" id="CHEBI:78449"/>
        <dbReference type="ChEBI" id="CHEBI:78820"/>
        <dbReference type="EC" id="2.3.1.300"/>
    </reaction>
    <physiologicalReaction direction="left-to-right" evidence="12">
        <dbReference type="Rhea" id="RHEA:42269"/>
    </physiologicalReaction>
</comment>
<dbReference type="InterPro" id="IPR004655">
    <property type="entry name" value="FabH"/>
</dbReference>
<evidence type="ECO:0000256" key="11">
    <source>
        <dbReference type="ARBA" id="ARBA00052407"/>
    </source>
</evidence>
<keyword evidence="14" id="KW-0511">Multifunctional enzyme</keyword>
<keyword evidence="7 14" id="KW-0443">Lipid metabolism</keyword>
<comment type="catalytic activity">
    <reaction evidence="13">
        <text>3-methylbutanoyl-CoA + malonyl-[ACP] + H(+) = 5-methyl-3-oxohexanoyl-[ACP] + CO2 + CoA</text>
        <dbReference type="Rhea" id="RHEA:42272"/>
        <dbReference type="Rhea" id="RHEA-COMP:9623"/>
        <dbReference type="Rhea" id="RHEA-COMP:9941"/>
        <dbReference type="ChEBI" id="CHEBI:15378"/>
        <dbReference type="ChEBI" id="CHEBI:16526"/>
        <dbReference type="ChEBI" id="CHEBI:57287"/>
        <dbReference type="ChEBI" id="CHEBI:57345"/>
        <dbReference type="ChEBI" id="CHEBI:78449"/>
        <dbReference type="ChEBI" id="CHEBI:78822"/>
        <dbReference type="EC" id="2.3.1.300"/>
    </reaction>
    <physiologicalReaction direction="left-to-right" evidence="13">
        <dbReference type="Rhea" id="RHEA:42273"/>
    </physiologicalReaction>
</comment>
<comment type="domain">
    <text evidence="14">The last Arg residue of the ACP-binding site is essential for the weak association between ACP/AcpP and FabH.</text>
</comment>
<dbReference type="Gene3D" id="3.40.47.10">
    <property type="match status" value="1"/>
</dbReference>
<evidence type="ECO:0000256" key="2">
    <source>
        <dbReference type="ARBA" id="ARBA00008642"/>
    </source>
</evidence>
<dbReference type="HAMAP" id="MF_01815">
    <property type="entry name" value="FabH"/>
    <property type="match status" value="1"/>
</dbReference>
<evidence type="ECO:0000256" key="8">
    <source>
        <dbReference type="ARBA" id="ARBA00023160"/>
    </source>
</evidence>
<dbReference type="AlphaFoldDB" id="A0AAT9LBA7"/>
<dbReference type="FunFam" id="3.40.47.10:FF:000004">
    <property type="entry name" value="3-oxoacyl-[acyl-carrier-protein] synthase 3"/>
    <property type="match status" value="1"/>
</dbReference>
<keyword evidence="3 14" id="KW-0963">Cytoplasm</keyword>
<feature type="domain" description="Beta-ketoacyl-[acyl-carrier-protein] synthase III C-terminal" evidence="15">
    <location>
        <begin position="241"/>
        <end position="329"/>
    </location>
</feature>
<evidence type="ECO:0000256" key="13">
    <source>
        <dbReference type="ARBA" id="ARBA00052985"/>
    </source>
</evidence>
<evidence type="ECO:0000259" key="15">
    <source>
        <dbReference type="Pfam" id="PF08541"/>
    </source>
</evidence>
<comment type="catalytic activity">
    <reaction evidence="10">
        <text>malonyl-[ACP] + acetyl-CoA + H(+) = 3-oxobutanoyl-[ACP] + CO2 + CoA</text>
        <dbReference type="Rhea" id="RHEA:12080"/>
        <dbReference type="Rhea" id="RHEA-COMP:9623"/>
        <dbReference type="Rhea" id="RHEA-COMP:9625"/>
        <dbReference type="ChEBI" id="CHEBI:15378"/>
        <dbReference type="ChEBI" id="CHEBI:16526"/>
        <dbReference type="ChEBI" id="CHEBI:57287"/>
        <dbReference type="ChEBI" id="CHEBI:57288"/>
        <dbReference type="ChEBI" id="CHEBI:78449"/>
        <dbReference type="ChEBI" id="CHEBI:78450"/>
        <dbReference type="EC" id="2.3.1.180"/>
    </reaction>
    <physiologicalReaction direction="left-to-right" evidence="10">
        <dbReference type="Rhea" id="RHEA:12081"/>
    </physiologicalReaction>
</comment>